<dbReference type="Pfam" id="PF00829">
    <property type="entry name" value="Ribosomal_L21p"/>
    <property type="match status" value="1"/>
</dbReference>
<evidence type="ECO:0000256" key="3">
    <source>
        <dbReference type="ARBA" id="ARBA00023274"/>
    </source>
</evidence>
<name>A0A1Y5F9H3_9BACT</name>
<dbReference type="InterPro" id="IPR036164">
    <property type="entry name" value="bL21-like_sf"/>
</dbReference>
<keyword evidence="4 5" id="KW-0699">rRNA-binding</keyword>
<dbReference type="HAMAP" id="MF_01363">
    <property type="entry name" value="Ribosomal_bL21"/>
    <property type="match status" value="1"/>
</dbReference>
<dbReference type="GO" id="GO:0005840">
    <property type="term" value="C:ribosome"/>
    <property type="evidence" value="ECO:0007669"/>
    <property type="project" value="UniProtKB-KW"/>
</dbReference>
<keyword evidence="2 4" id="KW-0689">Ribosomal protein</keyword>
<dbReference type="InterPro" id="IPR001787">
    <property type="entry name" value="Ribosomal_bL21"/>
</dbReference>
<evidence type="ECO:0000256" key="4">
    <source>
        <dbReference type="HAMAP-Rule" id="MF_01363"/>
    </source>
</evidence>
<dbReference type="NCBIfam" id="TIGR00061">
    <property type="entry name" value="L21"/>
    <property type="match status" value="1"/>
</dbReference>
<dbReference type="SUPFAM" id="SSF141091">
    <property type="entry name" value="L21p-like"/>
    <property type="match status" value="1"/>
</dbReference>
<reference evidence="7" key="1">
    <citation type="journal article" date="2017" name="Proc. Natl. Acad. Sci. U.S.A.">
        <title>Simulation of Deepwater Horizon oil plume reveals substrate specialization within a complex community of hydrocarbon-degraders.</title>
        <authorList>
            <person name="Hu P."/>
            <person name="Dubinsky E.A."/>
            <person name="Probst A.J."/>
            <person name="Wang J."/>
            <person name="Sieber C.M.K."/>
            <person name="Tom L.M."/>
            <person name="Gardinali P."/>
            <person name="Banfield J.F."/>
            <person name="Atlas R.M."/>
            <person name="Andersen G.L."/>
        </authorList>
    </citation>
    <scope>NUCLEOTIDE SEQUENCE [LARGE SCALE GENOMIC DNA]</scope>
</reference>
<comment type="subunit">
    <text evidence="4">Part of the 50S ribosomal subunit. Contacts protein L20.</text>
</comment>
<dbReference type="InterPro" id="IPR028909">
    <property type="entry name" value="bL21-like"/>
</dbReference>
<dbReference type="GO" id="GO:0019843">
    <property type="term" value="F:rRNA binding"/>
    <property type="evidence" value="ECO:0007669"/>
    <property type="project" value="UniProtKB-UniRule"/>
</dbReference>
<gene>
    <name evidence="4" type="primary">rplU</name>
    <name evidence="6" type="ORF">A9Q84_07260</name>
</gene>
<dbReference type="Proteomes" id="UP000196531">
    <property type="component" value="Unassembled WGS sequence"/>
</dbReference>
<dbReference type="GO" id="GO:0006412">
    <property type="term" value="P:translation"/>
    <property type="evidence" value="ECO:0007669"/>
    <property type="project" value="UniProtKB-UniRule"/>
</dbReference>
<dbReference type="GO" id="GO:0005737">
    <property type="term" value="C:cytoplasm"/>
    <property type="evidence" value="ECO:0007669"/>
    <property type="project" value="UniProtKB-ARBA"/>
</dbReference>
<dbReference type="EMBL" id="MAAO01000006">
    <property type="protein sequence ID" value="OUR96151.1"/>
    <property type="molecule type" value="Genomic_DNA"/>
</dbReference>
<dbReference type="PANTHER" id="PTHR21349">
    <property type="entry name" value="50S RIBOSOMAL PROTEIN L21"/>
    <property type="match status" value="1"/>
</dbReference>
<keyword evidence="3 4" id="KW-0687">Ribonucleoprotein</keyword>
<evidence type="ECO:0000313" key="6">
    <source>
        <dbReference type="EMBL" id="OUR96151.1"/>
    </source>
</evidence>
<comment type="function">
    <text evidence="4 5">This protein binds to 23S rRNA in the presence of protein L20.</text>
</comment>
<comment type="similarity">
    <text evidence="1 4 5">Belongs to the bacterial ribosomal protein bL21 family.</text>
</comment>
<evidence type="ECO:0000256" key="1">
    <source>
        <dbReference type="ARBA" id="ARBA00008563"/>
    </source>
</evidence>
<protein>
    <recommendedName>
        <fullName evidence="4">Large ribosomal subunit protein bL21</fullName>
    </recommendedName>
</protein>
<organism evidence="6 7">
    <name type="scientific">Halobacteriovorax marinus</name>
    <dbReference type="NCBI Taxonomy" id="97084"/>
    <lineage>
        <taxon>Bacteria</taxon>
        <taxon>Pseudomonadati</taxon>
        <taxon>Bdellovibrionota</taxon>
        <taxon>Bacteriovoracia</taxon>
        <taxon>Bacteriovoracales</taxon>
        <taxon>Halobacteriovoraceae</taxon>
        <taxon>Halobacteriovorax</taxon>
    </lineage>
</organism>
<dbReference type="GO" id="GO:1990904">
    <property type="term" value="C:ribonucleoprotein complex"/>
    <property type="evidence" value="ECO:0007669"/>
    <property type="project" value="UniProtKB-KW"/>
</dbReference>
<evidence type="ECO:0000313" key="7">
    <source>
        <dbReference type="Proteomes" id="UP000196531"/>
    </source>
</evidence>
<dbReference type="GO" id="GO:0003735">
    <property type="term" value="F:structural constituent of ribosome"/>
    <property type="evidence" value="ECO:0007669"/>
    <property type="project" value="InterPro"/>
</dbReference>
<comment type="caution">
    <text evidence="6">The sequence shown here is derived from an EMBL/GenBank/DDBJ whole genome shotgun (WGS) entry which is preliminary data.</text>
</comment>
<keyword evidence="4 5" id="KW-0694">RNA-binding</keyword>
<evidence type="ECO:0000256" key="5">
    <source>
        <dbReference type="RuleBase" id="RU000562"/>
    </source>
</evidence>
<dbReference type="AlphaFoldDB" id="A0A1Y5F9H3"/>
<proteinExistence type="inferred from homology"/>
<accession>A0A1Y5F9H3</accession>
<dbReference type="PANTHER" id="PTHR21349:SF0">
    <property type="entry name" value="LARGE RIBOSOMAL SUBUNIT PROTEIN BL21M"/>
    <property type="match status" value="1"/>
</dbReference>
<sequence>MYGVVEISGHQYKVQAGDVLDVEKLTNEAGSSVELDKVLFIGGDKPLVGLPTVSGAKITAKIIKHEKSRKIIAFKRKPGMYQKKMGHRQQYTALLITEINDGNGNVAKIDAGSTAAKKYLK</sequence>
<evidence type="ECO:0000256" key="2">
    <source>
        <dbReference type="ARBA" id="ARBA00022980"/>
    </source>
</evidence>